<evidence type="ECO:0000313" key="2">
    <source>
        <dbReference type="EMBL" id="AKU14851.1"/>
    </source>
</evidence>
<dbReference type="InterPro" id="IPR010982">
    <property type="entry name" value="Lambda_DNA-bd_dom_sf"/>
</dbReference>
<dbReference type="Gene3D" id="1.10.260.40">
    <property type="entry name" value="lambda repressor-like DNA-binding domains"/>
    <property type="match status" value="1"/>
</dbReference>
<dbReference type="STRING" id="571913.VV02_01495"/>
<evidence type="ECO:0000259" key="1">
    <source>
        <dbReference type="SMART" id="SM00530"/>
    </source>
</evidence>
<evidence type="ECO:0000313" key="3">
    <source>
        <dbReference type="Proteomes" id="UP000066480"/>
    </source>
</evidence>
<gene>
    <name evidence="2" type="ORF">VV02_01495</name>
</gene>
<dbReference type="EMBL" id="CP011112">
    <property type="protein sequence ID" value="AKU14851.1"/>
    <property type="molecule type" value="Genomic_DNA"/>
</dbReference>
<dbReference type="GO" id="GO:0003677">
    <property type="term" value="F:DNA binding"/>
    <property type="evidence" value="ECO:0007669"/>
    <property type="project" value="InterPro"/>
</dbReference>
<dbReference type="CDD" id="cd00093">
    <property type="entry name" value="HTH_XRE"/>
    <property type="match status" value="1"/>
</dbReference>
<proteinExistence type="predicted"/>
<organism evidence="2 3">
    <name type="scientific">Luteipulveratus mongoliensis</name>
    <dbReference type="NCBI Taxonomy" id="571913"/>
    <lineage>
        <taxon>Bacteria</taxon>
        <taxon>Bacillati</taxon>
        <taxon>Actinomycetota</taxon>
        <taxon>Actinomycetes</taxon>
        <taxon>Micrococcales</taxon>
        <taxon>Dermacoccaceae</taxon>
        <taxon>Luteipulveratus</taxon>
    </lineage>
</organism>
<name>A0A0K1JDR4_9MICO</name>
<dbReference type="Proteomes" id="UP000066480">
    <property type="component" value="Chromosome"/>
</dbReference>
<reference evidence="2 3" key="1">
    <citation type="submission" date="2015-03" db="EMBL/GenBank/DDBJ databases">
        <title>Luteipulveratus halotolerans sp. nov., a novel actinobacterium (Dermacoccaceae) from Sarawak, Malaysia.</title>
        <authorList>
            <person name="Juboi H."/>
            <person name="Basik A."/>
            <person name="Shamsul S.S."/>
            <person name="Arnold P."/>
            <person name="Schmitt E.K."/>
            <person name="Sanglier J.-J."/>
            <person name="Yeo T."/>
        </authorList>
    </citation>
    <scope>NUCLEOTIDE SEQUENCE [LARGE SCALE GENOMIC DNA]</scope>
    <source>
        <strain evidence="2 3">MN07-A0370</strain>
    </source>
</reference>
<dbReference type="SUPFAM" id="SSF47413">
    <property type="entry name" value="lambda repressor-like DNA-binding domains"/>
    <property type="match status" value="1"/>
</dbReference>
<keyword evidence="3" id="KW-1185">Reference proteome</keyword>
<dbReference type="PATRIC" id="fig|571913.6.peg.308"/>
<dbReference type="SMART" id="SM00530">
    <property type="entry name" value="HTH_XRE"/>
    <property type="match status" value="1"/>
</dbReference>
<sequence>MRQANLRLRAALAEAGLTAQRLAEHVDVDPKSVERWLSQGRVPHARTRLAVATVLDQEESHLWPSLLGSVPSVAPAPTELEQMWPSRSQVPVEIWQSLIEDAQKRVDILVYAGGFIVETFRLIDRITELSDAGGSVRILIGDSQSDQLQQRGLDEGLPSLPWRAASTWEYLAGVRDLPGVDIRVHSTPLYVSVYRFDDTLMVNPHTHGLPAKDNPVLRLRRIHGGQLFDYYTAAYERVWDEARDPACEES</sequence>
<dbReference type="KEGG" id="lmoi:VV02_01495"/>
<dbReference type="SUPFAM" id="SSF56024">
    <property type="entry name" value="Phospholipase D/nuclease"/>
    <property type="match status" value="1"/>
</dbReference>
<dbReference type="InterPro" id="IPR001387">
    <property type="entry name" value="Cro/C1-type_HTH"/>
</dbReference>
<feature type="domain" description="HTH cro/C1-type" evidence="1">
    <location>
        <begin position="7"/>
        <end position="62"/>
    </location>
</feature>
<accession>A0A0K1JDR4</accession>
<protein>
    <recommendedName>
        <fullName evidence="1">HTH cro/C1-type domain-containing protein</fullName>
    </recommendedName>
</protein>
<dbReference type="AlphaFoldDB" id="A0A0K1JDR4"/>